<dbReference type="Pfam" id="PF02129">
    <property type="entry name" value="Peptidase_S15"/>
    <property type="match status" value="1"/>
</dbReference>
<gene>
    <name evidence="4" type="ORF">B7R21_19290</name>
</gene>
<dbReference type="AlphaFoldDB" id="A0A3E0VAW7"/>
<feature type="chain" id="PRO_5017654348" description="Xaa-Pro dipeptidyl-peptidase C-terminal domain-containing protein" evidence="2">
    <location>
        <begin position="34"/>
        <end position="587"/>
    </location>
</feature>
<dbReference type="InterPro" id="IPR013736">
    <property type="entry name" value="Xaa-Pro_dipept_C"/>
</dbReference>
<keyword evidence="1" id="KW-0378">Hydrolase</keyword>
<dbReference type="EMBL" id="NBXA01000076">
    <property type="protein sequence ID" value="RFA06628.1"/>
    <property type="molecule type" value="Genomic_DNA"/>
</dbReference>
<organism evidence="4 5">
    <name type="scientific">Subtercola boreus</name>
    <dbReference type="NCBI Taxonomy" id="120213"/>
    <lineage>
        <taxon>Bacteria</taxon>
        <taxon>Bacillati</taxon>
        <taxon>Actinomycetota</taxon>
        <taxon>Actinomycetes</taxon>
        <taxon>Micrococcales</taxon>
        <taxon>Microbacteriaceae</taxon>
        <taxon>Subtercola</taxon>
    </lineage>
</organism>
<keyword evidence="2" id="KW-0732">Signal</keyword>
<dbReference type="InterPro" id="IPR005674">
    <property type="entry name" value="CocE/Ser_esterase"/>
</dbReference>
<dbReference type="SUPFAM" id="SSF53474">
    <property type="entry name" value="alpha/beta-Hydrolases"/>
    <property type="match status" value="1"/>
</dbReference>
<dbReference type="SUPFAM" id="SSF49785">
    <property type="entry name" value="Galactose-binding domain-like"/>
    <property type="match status" value="1"/>
</dbReference>
<dbReference type="GO" id="GO:0008239">
    <property type="term" value="F:dipeptidyl-peptidase activity"/>
    <property type="evidence" value="ECO:0007669"/>
    <property type="project" value="InterPro"/>
</dbReference>
<name>A0A3E0VAW7_9MICO</name>
<dbReference type="InterPro" id="IPR029058">
    <property type="entry name" value="AB_hydrolase_fold"/>
</dbReference>
<reference evidence="4 5" key="1">
    <citation type="submission" date="2017-04" db="EMBL/GenBank/DDBJ databases">
        <title>Comparative genome analysis of Subtercola boreus.</title>
        <authorList>
            <person name="Cho Y.-J."/>
            <person name="Cho A."/>
            <person name="Kim O.-S."/>
            <person name="Lee J.-I."/>
        </authorList>
    </citation>
    <scope>NUCLEOTIDE SEQUENCE [LARGE SCALE GENOMIC DNA]</scope>
    <source>
        <strain evidence="4 5">P27444</strain>
    </source>
</reference>
<dbReference type="RefSeq" id="WP_116284881.1">
    <property type="nucleotide sequence ID" value="NZ_NBXA01000076.1"/>
</dbReference>
<dbReference type="InterPro" id="IPR000383">
    <property type="entry name" value="Xaa-Pro-like_dom"/>
</dbReference>
<feature type="domain" description="Xaa-Pro dipeptidyl-peptidase C-terminal" evidence="3">
    <location>
        <begin position="369"/>
        <end position="551"/>
    </location>
</feature>
<comment type="caution">
    <text evidence="4">The sequence shown here is derived from an EMBL/GenBank/DDBJ whole genome shotgun (WGS) entry which is preliminary data.</text>
</comment>
<dbReference type="OrthoDB" id="5240615at2"/>
<dbReference type="NCBIfam" id="TIGR00976">
    <property type="entry name" value="CocE_NonD"/>
    <property type="match status" value="1"/>
</dbReference>
<dbReference type="Gene3D" id="3.40.50.1820">
    <property type="entry name" value="alpha/beta hydrolase"/>
    <property type="match status" value="2"/>
</dbReference>
<accession>A0A3E0VAW7</accession>
<dbReference type="Pfam" id="PF08530">
    <property type="entry name" value="PepX_C"/>
    <property type="match status" value="1"/>
</dbReference>
<sequence>MSAHTFAIRAIAATSALSLLLAVGIISAATASAAPPESPPAVITASGAVATNTIPVTHAENDRVPEGAAWTQHYFPSSDGSDVELHSDVLLPEGLAAGEKVPVILSVGSYFGHSGETSVEDFEHTGPSDRFMDLIEGTDLFGRGYALVMVDLRGFGGSTGCLDFMGDGEQADVKAAIDWAASQPWSTGAVGMYGKSYDAITGLVGNNLDQDALKAVVAQAPMWDLYRSMRSNGVPRSPIVDTSRSYNDIATLPQMADDDSRYLANAAYETANPLCTVENSAGYRTADPDSEYWKTRDLVEHAKGTDTPLLFTQGLLEFVTEPDGVEEFLANNEGPERGWIGQWGHSRGNDRDENGRLMMGREGWFDETMAHFDTYLKGIEPAVDYPAFAIQDSTGSWRAEDSWPVTNASSTISLRGGSYVDDGAEGDPAVEMGNSFTQWSEPVAVATRITGRPEVTLKTRGNGNVMVNLYDVAPDGTAVMFDEQVSVISKGTTSFGLKSTDWTLAPGHTLAVKIGTIESGAVSNWIDTPTNEKIRVNRADLSIAVSDPASDNALSGAASTFLPTYVLISTSKQDIGSATFKIPPAAG</sequence>
<dbReference type="Proteomes" id="UP000256709">
    <property type="component" value="Unassembled WGS sequence"/>
</dbReference>
<evidence type="ECO:0000313" key="5">
    <source>
        <dbReference type="Proteomes" id="UP000256709"/>
    </source>
</evidence>
<proteinExistence type="predicted"/>
<feature type="signal peptide" evidence="2">
    <location>
        <begin position="1"/>
        <end position="33"/>
    </location>
</feature>
<dbReference type="SMART" id="SM00939">
    <property type="entry name" value="PepX_C"/>
    <property type="match status" value="1"/>
</dbReference>
<evidence type="ECO:0000256" key="2">
    <source>
        <dbReference type="SAM" id="SignalP"/>
    </source>
</evidence>
<evidence type="ECO:0000256" key="1">
    <source>
        <dbReference type="ARBA" id="ARBA00022801"/>
    </source>
</evidence>
<dbReference type="InterPro" id="IPR008979">
    <property type="entry name" value="Galactose-bd-like_sf"/>
</dbReference>
<evidence type="ECO:0000259" key="3">
    <source>
        <dbReference type="SMART" id="SM00939"/>
    </source>
</evidence>
<evidence type="ECO:0000313" key="4">
    <source>
        <dbReference type="EMBL" id="RFA06628.1"/>
    </source>
</evidence>
<protein>
    <recommendedName>
        <fullName evidence="3">Xaa-Pro dipeptidyl-peptidase C-terminal domain-containing protein</fullName>
    </recommendedName>
</protein>